<dbReference type="InterPro" id="IPR003718">
    <property type="entry name" value="OsmC/Ohr_fam"/>
</dbReference>
<dbReference type="PANTHER" id="PTHR39624">
    <property type="entry name" value="PROTEIN INVOLVED IN RIMO-MEDIATED BETA-METHYLTHIOLATION OF RIBOSOMAL PROTEIN S12 YCAO"/>
    <property type="match status" value="1"/>
</dbReference>
<dbReference type="Proteomes" id="UP000184731">
    <property type="component" value="Chromosome"/>
</dbReference>
<dbReference type="AlphaFoldDB" id="A0A1L4CZ90"/>
<dbReference type="InterPro" id="IPR015946">
    <property type="entry name" value="KH_dom-like_a/b"/>
</dbReference>
<proteinExistence type="predicted"/>
<organism evidence="1 2">
    <name type="scientific">Silvanigrella aquatica</name>
    <dbReference type="NCBI Taxonomy" id="1915309"/>
    <lineage>
        <taxon>Bacteria</taxon>
        <taxon>Pseudomonadati</taxon>
        <taxon>Bdellovibrionota</taxon>
        <taxon>Oligoflexia</taxon>
        <taxon>Silvanigrellales</taxon>
        <taxon>Silvanigrellaceae</taxon>
        <taxon>Silvanigrella</taxon>
    </lineage>
</organism>
<reference evidence="1 2" key="1">
    <citation type="submission" date="2016-10" db="EMBL/GenBank/DDBJ databases">
        <title>Silvanigrella aquatica sp. nov., isolated from a freshwater lake located in the Black Forest, Germany, description of Silvanigrellaceae fam. nov., Silvanigrellales ord. nov., reclassification of the order Bdellovibrionales in the class Oligoflexia, reclassification of the families Bacteriovoracaceae and Halobacteriovoraceae in the new order Bacteriovoracales ord. nov., and reclassification of the family Pseudobacteriovoracaceae in the order Oligoflexiales.</title>
        <authorList>
            <person name="Hahn M.W."/>
            <person name="Schmidt J."/>
            <person name="Koll U."/>
            <person name="Rohde M."/>
            <person name="Verbag S."/>
            <person name="Pitt A."/>
            <person name="Nakai R."/>
            <person name="Naganuma T."/>
            <person name="Lang E."/>
        </authorList>
    </citation>
    <scope>NUCLEOTIDE SEQUENCE [LARGE SCALE GENOMIC DNA]</scope>
    <source>
        <strain evidence="1 2">MWH-Nonnen-W8red</strain>
    </source>
</reference>
<dbReference type="STRING" id="1915309.AXG55_04875"/>
<evidence type="ECO:0008006" key="3">
    <source>
        <dbReference type="Google" id="ProtNLM"/>
    </source>
</evidence>
<dbReference type="EMBL" id="CP017834">
    <property type="protein sequence ID" value="APJ03269.1"/>
    <property type="molecule type" value="Genomic_DNA"/>
</dbReference>
<protein>
    <recommendedName>
        <fullName evidence="3">Osmotically inducible protein OsmC</fullName>
    </recommendedName>
</protein>
<dbReference type="PANTHER" id="PTHR39624:SF2">
    <property type="entry name" value="OSMC-LIKE PROTEIN"/>
    <property type="match status" value="1"/>
</dbReference>
<name>A0A1L4CZ90_9BACT</name>
<dbReference type="OrthoDB" id="290036at2"/>
<keyword evidence="2" id="KW-1185">Reference proteome</keyword>
<evidence type="ECO:0000313" key="1">
    <source>
        <dbReference type="EMBL" id="APJ03269.1"/>
    </source>
</evidence>
<accession>A0A1L4CZ90</accession>
<sequence>MSFNLIGQLVVPQSTELTHVYSGTKIKTTPPLDNGGDGSAFSPTDLFAISLGACATTIMSMFAQKNKIPLEHIRFEVDKIMSASPRKIAKIMVKFYIKSSASDDDFKRIMGAGKACPVRVTIQNSVEIEEEYLRV</sequence>
<dbReference type="Pfam" id="PF02566">
    <property type="entry name" value="OsmC"/>
    <property type="match status" value="1"/>
</dbReference>
<evidence type="ECO:0000313" key="2">
    <source>
        <dbReference type="Proteomes" id="UP000184731"/>
    </source>
</evidence>
<gene>
    <name evidence="1" type="ORF">AXG55_04875</name>
</gene>
<dbReference type="InterPro" id="IPR036102">
    <property type="entry name" value="OsmC/Ohrsf"/>
</dbReference>
<dbReference type="KEGG" id="saqi:AXG55_04875"/>
<dbReference type="RefSeq" id="WP_148697000.1">
    <property type="nucleotide sequence ID" value="NZ_CP017834.1"/>
</dbReference>
<dbReference type="SUPFAM" id="SSF82784">
    <property type="entry name" value="OsmC-like"/>
    <property type="match status" value="1"/>
</dbReference>
<dbReference type="Gene3D" id="3.30.300.20">
    <property type="match status" value="1"/>
</dbReference>